<organism evidence="10 11">
    <name type="scientific">Candidatus Auribacter fodinae</name>
    <dbReference type="NCBI Taxonomy" id="2093366"/>
    <lineage>
        <taxon>Bacteria</taxon>
        <taxon>Pseudomonadati</taxon>
        <taxon>Candidatus Auribacterota</taxon>
        <taxon>Candidatus Auribacteria</taxon>
        <taxon>Candidatus Auribacterales</taxon>
        <taxon>Candidatus Auribacteraceae</taxon>
        <taxon>Candidatus Auribacter</taxon>
    </lineage>
</organism>
<name>A0A3A4R3G5_9BACT</name>
<evidence type="ECO:0000256" key="2">
    <source>
        <dbReference type="ARBA" id="ARBA00022723"/>
    </source>
</evidence>
<dbReference type="GO" id="GO:0016114">
    <property type="term" value="P:terpenoid biosynthetic process"/>
    <property type="evidence" value="ECO:0007669"/>
    <property type="project" value="InterPro"/>
</dbReference>
<protein>
    <recommendedName>
        <fullName evidence="7">4-hydroxy-3-methylbut-2-en-1-yl diphosphate synthase (flavodoxin)</fullName>
        <ecNumber evidence="7">1.17.7.3</ecNumber>
    </recommendedName>
    <alternativeName>
        <fullName evidence="7">1-hydroxy-2-methyl-2-(E)-butenyl 4-diphosphate synthase</fullName>
    </alternativeName>
</protein>
<keyword evidence="5 7" id="KW-0411">Iron-sulfur</keyword>
<comment type="cofactor">
    <cofactor evidence="7">
        <name>[4Fe-4S] cluster</name>
        <dbReference type="ChEBI" id="CHEBI:49883"/>
    </cofactor>
    <text evidence="7">Binds 1 [4Fe-4S] cluster.</text>
</comment>
<dbReference type="Pfam" id="PF26540">
    <property type="entry name" value="GcpE_C"/>
    <property type="match status" value="1"/>
</dbReference>
<feature type="binding site" evidence="7">
    <location>
        <position position="270"/>
    </location>
    <ligand>
        <name>[4Fe-4S] cluster</name>
        <dbReference type="ChEBI" id="CHEBI:49883"/>
    </ligand>
</feature>
<dbReference type="InterPro" id="IPR016425">
    <property type="entry name" value="IspG_bac"/>
</dbReference>
<dbReference type="EMBL" id="QZJZ01000054">
    <property type="protein sequence ID" value="RJP59193.1"/>
    <property type="molecule type" value="Genomic_DNA"/>
</dbReference>
<dbReference type="InterPro" id="IPR045854">
    <property type="entry name" value="NO2/SO3_Rdtase_4Fe4S_sf"/>
</dbReference>
<keyword evidence="6 7" id="KW-0414">Isoprene biosynthesis</keyword>
<dbReference type="GO" id="GO:0141197">
    <property type="term" value="F:4-hydroxy-3-methylbut-2-enyl-diphosphate synthase activity (flavodoxin)"/>
    <property type="evidence" value="ECO:0007669"/>
    <property type="project" value="UniProtKB-EC"/>
</dbReference>
<evidence type="ECO:0000313" key="11">
    <source>
        <dbReference type="Proteomes" id="UP000266426"/>
    </source>
</evidence>
<feature type="binding site" evidence="7">
    <location>
        <position position="305"/>
    </location>
    <ligand>
        <name>[4Fe-4S] cluster</name>
        <dbReference type="ChEBI" id="CHEBI:49883"/>
    </ligand>
</feature>
<dbReference type="PANTHER" id="PTHR30454">
    <property type="entry name" value="4-HYDROXY-3-METHYLBUT-2-EN-1-YL DIPHOSPHATE SYNTHASE"/>
    <property type="match status" value="1"/>
</dbReference>
<dbReference type="UniPathway" id="UPA00056">
    <property type="reaction ID" value="UER00096"/>
</dbReference>
<keyword evidence="3 7" id="KW-0560">Oxidoreductase</keyword>
<evidence type="ECO:0000256" key="1">
    <source>
        <dbReference type="ARBA" id="ARBA00022485"/>
    </source>
</evidence>
<comment type="pathway">
    <text evidence="7">Isoprenoid biosynthesis; isopentenyl diphosphate biosynthesis via DXP pathway; isopentenyl diphosphate from 1-deoxy-D-xylulose 5-phosphate: step 5/6.</text>
</comment>
<accession>A0A3A4R3G5</accession>
<dbReference type="FunFam" id="3.20.20.20:FF:000001">
    <property type="entry name" value="4-hydroxy-3-methylbut-2-en-1-yl diphosphate synthase (flavodoxin)"/>
    <property type="match status" value="1"/>
</dbReference>
<evidence type="ECO:0000313" key="10">
    <source>
        <dbReference type="EMBL" id="RJP59193.1"/>
    </source>
</evidence>
<comment type="function">
    <text evidence="7">Converts 2C-methyl-D-erythritol 2,4-cyclodiphosphate (ME-2,4cPP) into 1-hydroxy-2-methyl-2-(E)-butenyl 4-diphosphate.</text>
</comment>
<dbReference type="AlphaFoldDB" id="A0A3A4R3G5"/>
<dbReference type="EC" id="1.17.7.3" evidence="7"/>
<comment type="caution">
    <text evidence="10">The sequence shown here is derived from an EMBL/GenBank/DDBJ whole genome shotgun (WGS) entry which is preliminary data.</text>
</comment>
<dbReference type="NCBIfam" id="NF001540">
    <property type="entry name" value="PRK00366.1"/>
    <property type="match status" value="1"/>
</dbReference>
<dbReference type="InterPro" id="IPR058578">
    <property type="entry name" value="IspG_TIM"/>
</dbReference>
<dbReference type="PANTHER" id="PTHR30454:SF0">
    <property type="entry name" value="4-HYDROXY-3-METHYLBUT-2-EN-1-YL DIPHOSPHATE SYNTHASE (FERREDOXIN), CHLOROPLASTIC"/>
    <property type="match status" value="1"/>
</dbReference>
<dbReference type="PIRSF" id="PIRSF004640">
    <property type="entry name" value="IspG"/>
    <property type="match status" value="1"/>
</dbReference>
<evidence type="ECO:0000256" key="6">
    <source>
        <dbReference type="ARBA" id="ARBA00023229"/>
    </source>
</evidence>
<gene>
    <name evidence="7" type="primary">ispG</name>
    <name evidence="10" type="ORF">C4541_06595</name>
</gene>
<dbReference type="GO" id="GO:0046429">
    <property type="term" value="F:4-hydroxy-3-methylbut-2-en-1-yl diphosphate synthase activity (ferredoxin)"/>
    <property type="evidence" value="ECO:0007669"/>
    <property type="project" value="UniProtKB-UniRule"/>
</dbReference>
<dbReference type="Proteomes" id="UP000266426">
    <property type="component" value="Unassembled WGS sequence"/>
</dbReference>
<dbReference type="Pfam" id="PF04551">
    <property type="entry name" value="GcpE"/>
    <property type="match status" value="1"/>
</dbReference>
<evidence type="ECO:0000256" key="7">
    <source>
        <dbReference type="HAMAP-Rule" id="MF_00159"/>
    </source>
</evidence>
<dbReference type="InterPro" id="IPR011005">
    <property type="entry name" value="Dihydropteroate_synth-like_sf"/>
</dbReference>
<comment type="catalytic activity">
    <reaction evidence="7">
        <text>(2E)-4-hydroxy-3-methylbut-2-enyl diphosphate + oxidized [flavodoxin] + H2O + 2 H(+) = 2-C-methyl-D-erythritol 2,4-cyclic diphosphate + reduced [flavodoxin]</text>
        <dbReference type="Rhea" id="RHEA:43604"/>
        <dbReference type="Rhea" id="RHEA-COMP:10622"/>
        <dbReference type="Rhea" id="RHEA-COMP:10623"/>
        <dbReference type="ChEBI" id="CHEBI:15377"/>
        <dbReference type="ChEBI" id="CHEBI:15378"/>
        <dbReference type="ChEBI" id="CHEBI:57618"/>
        <dbReference type="ChEBI" id="CHEBI:58210"/>
        <dbReference type="ChEBI" id="CHEBI:58483"/>
        <dbReference type="ChEBI" id="CHEBI:128753"/>
        <dbReference type="EC" id="1.17.7.3"/>
    </reaction>
</comment>
<dbReference type="SUPFAM" id="SSF51717">
    <property type="entry name" value="Dihydropteroate synthetase-like"/>
    <property type="match status" value="1"/>
</dbReference>
<comment type="similarity">
    <text evidence="7">Belongs to the IspG family.</text>
</comment>
<dbReference type="HAMAP" id="MF_00159">
    <property type="entry name" value="IspG"/>
    <property type="match status" value="1"/>
</dbReference>
<feature type="domain" description="IspG C-terminal" evidence="9">
    <location>
        <begin position="266"/>
        <end position="353"/>
    </location>
</feature>
<keyword evidence="4 7" id="KW-0408">Iron</keyword>
<evidence type="ECO:0000259" key="9">
    <source>
        <dbReference type="Pfam" id="PF26540"/>
    </source>
</evidence>
<feature type="binding site" evidence="7">
    <location>
        <position position="312"/>
    </location>
    <ligand>
        <name>[4Fe-4S] cluster</name>
        <dbReference type="ChEBI" id="CHEBI:49883"/>
    </ligand>
</feature>
<keyword evidence="1 7" id="KW-0004">4Fe-4S</keyword>
<dbReference type="Gene3D" id="3.20.20.20">
    <property type="entry name" value="Dihydropteroate synthase-like"/>
    <property type="match status" value="1"/>
</dbReference>
<dbReference type="NCBIfam" id="TIGR00612">
    <property type="entry name" value="ispG_gcpE"/>
    <property type="match status" value="1"/>
</dbReference>
<feature type="domain" description="IspG TIM-barrel" evidence="8">
    <location>
        <begin position="6"/>
        <end position="251"/>
    </location>
</feature>
<dbReference type="SUPFAM" id="SSF56014">
    <property type="entry name" value="Nitrite and sulphite reductase 4Fe-4S domain-like"/>
    <property type="match status" value="1"/>
</dbReference>
<reference evidence="10 11" key="1">
    <citation type="journal article" date="2017" name="ISME J.">
        <title>Energy and carbon metabolisms in a deep terrestrial subsurface fluid microbial community.</title>
        <authorList>
            <person name="Momper L."/>
            <person name="Jungbluth S.P."/>
            <person name="Lee M.D."/>
            <person name="Amend J.P."/>
        </authorList>
    </citation>
    <scope>NUCLEOTIDE SEQUENCE [LARGE SCALE GENOMIC DNA]</scope>
    <source>
        <strain evidence="10">SURF_26</strain>
    </source>
</reference>
<feature type="binding site" evidence="7">
    <location>
        <position position="273"/>
    </location>
    <ligand>
        <name>[4Fe-4S] cluster</name>
        <dbReference type="ChEBI" id="CHEBI:49883"/>
    </ligand>
</feature>
<dbReference type="InterPro" id="IPR058579">
    <property type="entry name" value="IspG_C"/>
</dbReference>
<evidence type="ECO:0000256" key="3">
    <source>
        <dbReference type="ARBA" id="ARBA00023002"/>
    </source>
</evidence>
<dbReference type="GO" id="GO:0019288">
    <property type="term" value="P:isopentenyl diphosphate biosynthetic process, methylerythritol 4-phosphate pathway"/>
    <property type="evidence" value="ECO:0007669"/>
    <property type="project" value="UniProtKB-UniRule"/>
</dbReference>
<dbReference type="GO" id="GO:0005506">
    <property type="term" value="F:iron ion binding"/>
    <property type="evidence" value="ECO:0007669"/>
    <property type="project" value="InterPro"/>
</dbReference>
<sequence>MQRRQTKKVYYGDVAIGGDSPVTVQSMTTTKTSDVKATVTQIHELEEVGCDIIRVAVPDQQSAEALPSILKQIAIPLVADIHFDYRLALAAIDAGVQALRLNPGNLRNPESVQLVLKSAQAKKIPIRVGANAGSIDHAWLDGLDDSLSREERIAHGMAKGALQHIKILENHNFTDIVVSLKASDVITTVIAYKLMAQQCDYPFHLGITEAGPLTQGTVKSSIGLGILLNEGIGDTIRVSLTDNPIHEVHVGRLILQSLGLRREFPEIVSCPTCGRCRIQVIDIAKKVEKALSTLKGNIKVAVMGCEVNGPGEARDADIGIAGGNGYGILFKHGSVVGRVPEDKLIDVLLEEVKNILAEKGDI</sequence>
<keyword evidence="2 7" id="KW-0479">Metal-binding</keyword>
<dbReference type="GO" id="GO:0051539">
    <property type="term" value="F:4 iron, 4 sulfur cluster binding"/>
    <property type="evidence" value="ECO:0007669"/>
    <property type="project" value="UniProtKB-UniRule"/>
</dbReference>
<dbReference type="Gene3D" id="3.30.413.10">
    <property type="entry name" value="Sulfite Reductase Hemoprotein, domain 1"/>
    <property type="match status" value="1"/>
</dbReference>
<dbReference type="InterPro" id="IPR004588">
    <property type="entry name" value="IspG_bac-typ"/>
</dbReference>
<evidence type="ECO:0000256" key="5">
    <source>
        <dbReference type="ARBA" id="ARBA00023014"/>
    </source>
</evidence>
<proteinExistence type="inferred from homology"/>
<evidence type="ECO:0000256" key="4">
    <source>
        <dbReference type="ARBA" id="ARBA00023004"/>
    </source>
</evidence>
<evidence type="ECO:0000259" key="8">
    <source>
        <dbReference type="Pfam" id="PF04551"/>
    </source>
</evidence>